<dbReference type="NCBIfam" id="NF011105">
    <property type="entry name" value="PRK14532.1"/>
    <property type="match status" value="1"/>
</dbReference>
<accession>A0A7Y4L4W0</accession>
<name>A0A7Y4L4W0_9ACTN</name>
<protein>
    <recommendedName>
        <fullName evidence="5 7">Adenylate kinase</fullName>
        <shortName evidence="5">AK</shortName>
        <ecNumber evidence="5 7">2.7.4.3</ecNumber>
    </recommendedName>
    <alternativeName>
        <fullName evidence="5">ATP-AMP transphosphorylase</fullName>
    </alternativeName>
    <alternativeName>
        <fullName evidence="5">ATP:AMP phosphotransferase</fullName>
    </alternativeName>
    <alternativeName>
        <fullName evidence="5">Adenylate monophosphate kinase</fullName>
    </alternativeName>
</protein>
<comment type="subcellular location">
    <subcellularLocation>
        <location evidence="5 7">Cytoplasm</location>
    </subcellularLocation>
</comment>
<comment type="function">
    <text evidence="5">Catalyzes the reversible transfer of the terminal phosphate group between ATP and AMP. Plays an important role in cellular energy homeostasis and in adenine nucleotide metabolism.</text>
</comment>
<feature type="binding site" evidence="5">
    <location>
        <position position="26"/>
    </location>
    <ligand>
        <name>AMP</name>
        <dbReference type="ChEBI" id="CHEBI:456215"/>
    </ligand>
</feature>
<feature type="binding site" evidence="5">
    <location>
        <begin position="80"/>
        <end position="83"/>
    </location>
    <ligand>
        <name>AMP</name>
        <dbReference type="ChEBI" id="CHEBI:456215"/>
    </ligand>
</feature>
<dbReference type="PANTHER" id="PTHR23359">
    <property type="entry name" value="NUCLEOTIDE KINASE"/>
    <property type="match status" value="1"/>
</dbReference>
<dbReference type="EC" id="2.7.4.3" evidence="5 7"/>
<keyword evidence="2 5" id="KW-0545">Nucleotide biosynthesis</keyword>
<sequence length="187" mass="20195">MGPPGAGKGTHAGTLAEQIAVPAIATGDIFRAHVAAGSELGRTAQQYVDSGAYVPDEVTNAMIRERLAAADARSGFLLDGYPRTLDQAGVLDELLVAQGRELTAVVVLHVDRESLVARLLNRAQVQGRSDDSEDVVRHRLEVYSNQTVPLLSLYGERGLLHEIDGNGDITEVRERLLEITYQLTPAR</sequence>
<dbReference type="GO" id="GO:0005524">
    <property type="term" value="F:ATP binding"/>
    <property type="evidence" value="ECO:0007669"/>
    <property type="project" value="UniProtKB-UniRule"/>
</dbReference>
<dbReference type="Proteomes" id="UP000534306">
    <property type="component" value="Unassembled WGS sequence"/>
</dbReference>
<dbReference type="UniPathway" id="UPA00588">
    <property type="reaction ID" value="UER00649"/>
</dbReference>
<dbReference type="PRINTS" id="PR00094">
    <property type="entry name" value="ADENYLTKNASE"/>
</dbReference>
<comment type="similarity">
    <text evidence="5 6">Belongs to the adenylate kinase family.</text>
</comment>
<dbReference type="AlphaFoldDB" id="A0A7Y4L4W0"/>
<dbReference type="NCBIfam" id="NF001381">
    <property type="entry name" value="PRK00279.1-3"/>
    <property type="match status" value="1"/>
</dbReference>
<keyword evidence="9" id="KW-1185">Reference proteome</keyword>
<evidence type="ECO:0000256" key="5">
    <source>
        <dbReference type="HAMAP-Rule" id="MF_00235"/>
    </source>
</evidence>
<dbReference type="GO" id="GO:0005737">
    <property type="term" value="C:cytoplasm"/>
    <property type="evidence" value="ECO:0007669"/>
    <property type="project" value="UniProtKB-SubCell"/>
</dbReference>
<evidence type="ECO:0000256" key="2">
    <source>
        <dbReference type="ARBA" id="ARBA00022727"/>
    </source>
</evidence>
<feature type="region of interest" description="NMP" evidence="5">
    <location>
        <begin position="25"/>
        <end position="54"/>
    </location>
</feature>
<dbReference type="CDD" id="cd01428">
    <property type="entry name" value="ADK"/>
    <property type="match status" value="1"/>
</dbReference>
<evidence type="ECO:0000256" key="6">
    <source>
        <dbReference type="RuleBase" id="RU003330"/>
    </source>
</evidence>
<feature type="binding site" evidence="5">
    <location>
        <position position="87"/>
    </location>
    <ligand>
        <name>AMP</name>
        <dbReference type="ChEBI" id="CHEBI:456215"/>
    </ligand>
</feature>
<keyword evidence="4 5" id="KW-0418">Kinase</keyword>
<dbReference type="InterPro" id="IPR033690">
    <property type="entry name" value="Adenylat_kinase_CS"/>
</dbReference>
<dbReference type="EMBL" id="JABJRC010000008">
    <property type="protein sequence ID" value="NOL44384.1"/>
    <property type="molecule type" value="Genomic_DNA"/>
</dbReference>
<feature type="binding site" evidence="5">
    <location>
        <begin position="5"/>
        <end position="10"/>
    </location>
    <ligand>
        <name>ATP</name>
        <dbReference type="ChEBI" id="CHEBI:30616"/>
    </ligand>
</feature>
<feature type="binding site" evidence="5">
    <location>
        <position position="122"/>
    </location>
    <ligand>
        <name>ATP</name>
        <dbReference type="ChEBI" id="CHEBI:30616"/>
    </ligand>
</feature>
<evidence type="ECO:0000313" key="9">
    <source>
        <dbReference type="Proteomes" id="UP000534306"/>
    </source>
</evidence>
<comment type="subunit">
    <text evidence="5 7">Monomer.</text>
</comment>
<dbReference type="InterPro" id="IPR027417">
    <property type="entry name" value="P-loop_NTPase"/>
</dbReference>
<comment type="pathway">
    <text evidence="5">Purine metabolism; AMP biosynthesis via salvage pathway; AMP from ADP: step 1/1.</text>
</comment>
<evidence type="ECO:0000256" key="4">
    <source>
        <dbReference type="ARBA" id="ARBA00022777"/>
    </source>
</evidence>
<proteinExistence type="inferred from homology"/>
<dbReference type="GO" id="GO:0044209">
    <property type="term" value="P:AMP salvage"/>
    <property type="evidence" value="ECO:0007669"/>
    <property type="project" value="UniProtKB-UniRule"/>
</dbReference>
<dbReference type="Gene3D" id="3.40.50.300">
    <property type="entry name" value="P-loop containing nucleotide triphosphate hydrolases"/>
    <property type="match status" value="1"/>
</dbReference>
<dbReference type="InterPro" id="IPR000850">
    <property type="entry name" value="Adenylat/UMP-CMP_kin"/>
</dbReference>
<gene>
    <name evidence="5" type="primary">adk</name>
    <name evidence="8" type="ORF">HPO96_29470</name>
</gene>
<evidence type="ECO:0000256" key="3">
    <source>
        <dbReference type="ARBA" id="ARBA00022741"/>
    </source>
</evidence>
<feature type="binding site" evidence="5">
    <location>
        <begin position="52"/>
        <end position="54"/>
    </location>
    <ligand>
        <name>AMP</name>
        <dbReference type="ChEBI" id="CHEBI:456215"/>
    </ligand>
</feature>
<dbReference type="NCBIfam" id="NF011104">
    <property type="entry name" value="PRK14531.1"/>
    <property type="match status" value="1"/>
</dbReference>
<feature type="binding site" evidence="5">
    <location>
        <position position="128"/>
    </location>
    <ligand>
        <name>AMP</name>
        <dbReference type="ChEBI" id="CHEBI:456215"/>
    </ligand>
</feature>
<dbReference type="PROSITE" id="PS00113">
    <property type="entry name" value="ADENYLATE_KINASE"/>
    <property type="match status" value="1"/>
</dbReference>
<keyword evidence="1 5" id="KW-0808">Transferase</keyword>
<comment type="domain">
    <text evidence="5">Consists of three domains, a large central CORE domain and two small peripheral domains, NMPbind and LID, which undergo movements during catalysis. The LID domain closes over the site of phosphoryl transfer upon ATP binding. Assembling and dissambling the active center during each catalytic cycle provides an effective means to prevent ATP hydrolysis.</text>
</comment>
<organism evidence="8 9">
    <name type="scientific">Kribbella sandramycini</name>
    <dbReference type="NCBI Taxonomy" id="60450"/>
    <lineage>
        <taxon>Bacteria</taxon>
        <taxon>Bacillati</taxon>
        <taxon>Actinomycetota</taxon>
        <taxon>Actinomycetes</taxon>
        <taxon>Propionibacteriales</taxon>
        <taxon>Kribbellaceae</taxon>
        <taxon>Kribbella</taxon>
    </lineage>
</organism>
<keyword evidence="5 7" id="KW-0067">ATP-binding</keyword>
<keyword evidence="5" id="KW-0963">Cytoplasm</keyword>
<comment type="caution">
    <text evidence="5">Lacks conserved residue(s) required for the propagation of feature annotation.</text>
</comment>
<reference evidence="8 9" key="1">
    <citation type="submission" date="2020-05" db="EMBL/GenBank/DDBJ databases">
        <title>Genome sequence of Kribbella sandramycini ATCC 39419.</title>
        <authorList>
            <person name="Maclea K.S."/>
            <person name="Fair J.L."/>
        </authorList>
    </citation>
    <scope>NUCLEOTIDE SEQUENCE [LARGE SCALE GENOMIC DNA]</scope>
    <source>
        <strain evidence="8 9">ATCC 39419</strain>
    </source>
</reference>
<dbReference type="GO" id="GO:0004017">
    <property type="term" value="F:AMP kinase activity"/>
    <property type="evidence" value="ECO:0007669"/>
    <property type="project" value="UniProtKB-UniRule"/>
</dbReference>
<evidence type="ECO:0000256" key="7">
    <source>
        <dbReference type="RuleBase" id="RU003331"/>
    </source>
</evidence>
<keyword evidence="3 5" id="KW-0547">Nucleotide-binding</keyword>
<dbReference type="Pfam" id="PF00406">
    <property type="entry name" value="ADK"/>
    <property type="match status" value="1"/>
</dbReference>
<feature type="binding site" evidence="5">
    <location>
        <position position="31"/>
    </location>
    <ligand>
        <name>AMP</name>
        <dbReference type="ChEBI" id="CHEBI:456215"/>
    </ligand>
</feature>
<evidence type="ECO:0000313" key="8">
    <source>
        <dbReference type="EMBL" id="NOL44384.1"/>
    </source>
</evidence>
<evidence type="ECO:0000256" key="1">
    <source>
        <dbReference type="ARBA" id="ARBA00022679"/>
    </source>
</evidence>
<dbReference type="HAMAP" id="MF_00235">
    <property type="entry name" value="Adenylate_kinase_Adk"/>
    <property type="match status" value="1"/>
</dbReference>
<comment type="caution">
    <text evidence="8">The sequence shown here is derived from an EMBL/GenBank/DDBJ whole genome shotgun (WGS) entry which is preliminary data.</text>
</comment>
<dbReference type="SUPFAM" id="SSF52540">
    <property type="entry name" value="P-loop containing nucleoside triphosphate hydrolases"/>
    <property type="match status" value="1"/>
</dbReference>
<feature type="binding site" evidence="5">
    <location>
        <position position="139"/>
    </location>
    <ligand>
        <name>AMP</name>
        <dbReference type="ChEBI" id="CHEBI:456215"/>
    </ligand>
</feature>
<dbReference type="NCBIfam" id="NF011100">
    <property type="entry name" value="PRK14527.1"/>
    <property type="match status" value="1"/>
</dbReference>
<feature type="binding site" evidence="5">
    <location>
        <position position="167"/>
    </location>
    <ligand>
        <name>ATP</name>
        <dbReference type="ChEBI" id="CHEBI:30616"/>
    </ligand>
</feature>
<comment type="catalytic activity">
    <reaction evidence="5 7">
        <text>AMP + ATP = 2 ADP</text>
        <dbReference type="Rhea" id="RHEA:12973"/>
        <dbReference type="ChEBI" id="CHEBI:30616"/>
        <dbReference type="ChEBI" id="CHEBI:456215"/>
        <dbReference type="ChEBI" id="CHEBI:456216"/>
        <dbReference type="EC" id="2.7.4.3"/>
    </reaction>
</comment>